<feature type="transmembrane region" description="Helical" evidence="16">
    <location>
        <begin position="77"/>
        <end position="99"/>
    </location>
</feature>
<evidence type="ECO:0000256" key="11">
    <source>
        <dbReference type="ARBA" id="ARBA00023180"/>
    </source>
</evidence>
<dbReference type="GO" id="GO:0030273">
    <property type="term" value="F:melanin-concentrating hormone receptor activity"/>
    <property type="evidence" value="ECO:0007669"/>
    <property type="project" value="InterPro"/>
</dbReference>
<evidence type="ECO:0000256" key="2">
    <source>
        <dbReference type="ARBA" id="ARBA00011509"/>
    </source>
</evidence>
<dbReference type="OMA" id="FTIIPVW"/>
<sequence length="373" mass="42311">MEKWNTGRPNSSQFTVSENGSRGRHENQLGSDQFVPYTNVIMPCVFGVISFLGITGNCIVIYTILKKTKFRCKHTVPDIFVFNLSLVDLLFLLGMPFLIHQLVGNGTWHFGAAMCTIITTLDSNSQITSTYILTVMSFDRYLATVHPLKSTYMRTPSVATLVICLVWLMSFLTIIPVWLYTGLMPLPDGTVGCALLLPNPTTDIYWFTLYQFMVAFAIPLVIICIIYFKILQHMSTSVAPLPQRNLRMRTRKVTRMAVAICSTFFVCWGPYYIFQLVHLSIEKPSLAFFYMYNFAISLGYANSCINPFLYIALSETFKRQFLMTVRPAHQRFRVNNSVAEGNASIKLSSEPTRQVRFTGEFSENSLPEPVSVS</sequence>
<keyword evidence="4" id="KW-1003">Cell membrane</keyword>
<feature type="compositionally biased region" description="Polar residues" evidence="15">
    <location>
        <begin position="7"/>
        <end position="20"/>
    </location>
</feature>
<evidence type="ECO:0000256" key="1">
    <source>
        <dbReference type="ARBA" id="ARBA00004651"/>
    </source>
</evidence>
<evidence type="ECO:0000256" key="5">
    <source>
        <dbReference type="ARBA" id="ARBA00022692"/>
    </source>
</evidence>
<evidence type="ECO:0000256" key="12">
    <source>
        <dbReference type="ARBA" id="ARBA00023224"/>
    </source>
</evidence>
<comment type="subcellular location">
    <subcellularLocation>
        <location evidence="1">Cell membrane</location>
        <topology evidence="1">Multi-pass membrane protein</topology>
    </subcellularLocation>
</comment>
<evidence type="ECO:0000256" key="10">
    <source>
        <dbReference type="ARBA" id="ARBA00023170"/>
    </source>
</evidence>
<dbReference type="FunFam" id="1.20.1070.10:FF:000115">
    <property type="entry name" value="Melanin-concentrating hormone receptor 1"/>
    <property type="match status" value="1"/>
</dbReference>
<protein>
    <recommendedName>
        <fullName evidence="3">Melanin-concentrating hormone receptor 1</fullName>
    </recommendedName>
    <alternativeName>
        <fullName evidence="14">G-protein coupled receptor 24</fullName>
    </alternativeName>
    <alternativeName>
        <fullName evidence="13">MCH-1R</fullName>
    </alternativeName>
</protein>
<feature type="transmembrane region" description="Helical" evidence="16">
    <location>
        <begin position="294"/>
        <end position="313"/>
    </location>
</feature>
<dbReference type="AlphaFoldDB" id="A0A401NHU5"/>
<feature type="transmembrane region" description="Helical" evidence="16">
    <location>
        <begin position="253"/>
        <end position="274"/>
    </location>
</feature>
<feature type="domain" description="G-protein coupled receptors family 1 profile" evidence="17">
    <location>
        <begin position="56"/>
        <end position="310"/>
    </location>
</feature>
<dbReference type="Gene3D" id="1.20.1070.10">
    <property type="entry name" value="Rhodopsin 7-helix transmembrane proteins"/>
    <property type="match status" value="1"/>
</dbReference>
<comment type="caution">
    <text evidence="18">The sequence shown here is derived from an EMBL/GenBank/DDBJ whole genome shotgun (WGS) entry which is preliminary data.</text>
</comment>
<dbReference type="PANTHER" id="PTHR24229">
    <property type="entry name" value="NEUROPEPTIDES RECEPTOR"/>
    <property type="match status" value="1"/>
</dbReference>
<dbReference type="STRING" id="75743.A0A401NHU5"/>
<dbReference type="PANTHER" id="PTHR24229:SF90">
    <property type="entry name" value="MELANIN-CONCENTRATING HORMONE RECEPTOR 1"/>
    <property type="match status" value="1"/>
</dbReference>
<evidence type="ECO:0000313" key="18">
    <source>
        <dbReference type="EMBL" id="GCB60445.1"/>
    </source>
</evidence>
<keyword evidence="11" id="KW-0325">Glycoprotein</keyword>
<evidence type="ECO:0000256" key="4">
    <source>
        <dbReference type="ARBA" id="ARBA00022475"/>
    </source>
</evidence>
<dbReference type="GO" id="GO:0005886">
    <property type="term" value="C:plasma membrane"/>
    <property type="evidence" value="ECO:0007669"/>
    <property type="project" value="UniProtKB-SubCell"/>
</dbReference>
<reference evidence="18 19" key="1">
    <citation type="journal article" date="2018" name="Nat. Ecol. Evol.">
        <title>Shark genomes provide insights into elasmobranch evolution and the origin of vertebrates.</title>
        <authorList>
            <person name="Hara Y"/>
            <person name="Yamaguchi K"/>
            <person name="Onimaru K"/>
            <person name="Kadota M"/>
            <person name="Koyanagi M"/>
            <person name="Keeley SD"/>
            <person name="Tatsumi K"/>
            <person name="Tanaka K"/>
            <person name="Motone F"/>
            <person name="Kageyama Y"/>
            <person name="Nozu R"/>
            <person name="Adachi N"/>
            <person name="Nishimura O"/>
            <person name="Nakagawa R"/>
            <person name="Tanegashima C"/>
            <person name="Kiyatake I"/>
            <person name="Matsumoto R"/>
            <person name="Murakumo K"/>
            <person name="Nishida K"/>
            <person name="Terakita A"/>
            <person name="Kuratani S"/>
            <person name="Sato K"/>
            <person name="Hyodo S Kuraku.S."/>
        </authorList>
    </citation>
    <scope>NUCLEOTIDE SEQUENCE [LARGE SCALE GENOMIC DNA]</scope>
</reference>
<dbReference type="InterPro" id="IPR017452">
    <property type="entry name" value="GPCR_Rhodpsn_7TM"/>
</dbReference>
<evidence type="ECO:0000256" key="13">
    <source>
        <dbReference type="ARBA" id="ARBA00032830"/>
    </source>
</evidence>
<dbReference type="SUPFAM" id="SSF81321">
    <property type="entry name" value="Family A G protein-coupled receptor-like"/>
    <property type="match status" value="1"/>
</dbReference>
<keyword evidence="19" id="KW-1185">Reference proteome</keyword>
<evidence type="ECO:0000256" key="16">
    <source>
        <dbReference type="SAM" id="Phobius"/>
    </source>
</evidence>
<keyword evidence="9" id="KW-1015">Disulfide bond</keyword>
<dbReference type="PROSITE" id="PS50262">
    <property type="entry name" value="G_PROTEIN_RECEP_F1_2"/>
    <property type="match status" value="1"/>
</dbReference>
<comment type="subunit">
    <text evidence="2">Interacts with NCDN.</text>
</comment>
<evidence type="ECO:0000256" key="7">
    <source>
        <dbReference type="ARBA" id="ARBA00023040"/>
    </source>
</evidence>
<dbReference type="PRINTS" id="PR01783">
    <property type="entry name" value="MCHRECEPTOR"/>
</dbReference>
<dbReference type="GO" id="GO:0007218">
    <property type="term" value="P:neuropeptide signaling pathway"/>
    <property type="evidence" value="ECO:0007669"/>
    <property type="project" value="InterPro"/>
</dbReference>
<dbReference type="InterPro" id="IPR008361">
    <property type="entry name" value="MCH_rcpt"/>
</dbReference>
<dbReference type="Pfam" id="PF00001">
    <property type="entry name" value="7tm_1"/>
    <property type="match status" value="1"/>
</dbReference>
<evidence type="ECO:0000259" key="17">
    <source>
        <dbReference type="PROSITE" id="PS50262"/>
    </source>
</evidence>
<keyword evidence="8 16" id="KW-0472">Membrane</keyword>
<feature type="region of interest" description="Disordered" evidence="15">
    <location>
        <begin position="1"/>
        <end position="25"/>
    </location>
</feature>
<dbReference type="PRINTS" id="PR00237">
    <property type="entry name" value="GPCRRHODOPSN"/>
</dbReference>
<dbReference type="PRINTS" id="PR01507">
    <property type="entry name" value="MCH1RECEPTOR"/>
</dbReference>
<dbReference type="InterPro" id="IPR004047">
    <property type="entry name" value="MCHR1"/>
</dbReference>
<feature type="transmembrane region" description="Helical" evidence="16">
    <location>
        <begin position="158"/>
        <end position="180"/>
    </location>
</feature>
<dbReference type="OrthoDB" id="6076970at2759"/>
<feature type="transmembrane region" description="Helical" evidence="16">
    <location>
        <begin position="111"/>
        <end position="138"/>
    </location>
</feature>
<dbReference type="GO" id="GO:0043005">
    <property type="term" value="C:neuron projection"/>
    <property type="evidence" value="ECO:0007669"/>
    <property type="project" value="TreeGrafter"/>
</dbReference>
<evidence type="ECO:0000256" key="8">
    <source>
        <dbReference type="ARBA" id="ARBA00023136"/>
    </source>
</evidence>
<proteinExistence type="predicted"/>
<dbReference type="InterPro" id="IPR000276">
    <property type="entry name" value="GPCR_Rhodpsn"/>
</dbReference>
<evidence type="ECO:0000256" key="6">
    <source>
        <dbReference type="ARBA" id="ARBA00022989"/>
    </source>
</evidence>
<keyword evidence="7" id="KW-0297">G-protein coupled receptor</keyword>
<evidence type="ECO:0000256" key="9">
    <source>
        <dbReference type="ARBA" id="ARBA00023157"/>
    </source>
</evidence>
<evidence type="ECO:0000256" key="3">
    <source>
        <dbReference type="ARBA" id="ARBA00022022"/>
    </source>
</evidence>
<dbReference type="GO" id="GO:0042923">
    <property type="term" value="F:neuropeptide binding"/>
    <property type="evidence" value="ECO:0007669"/>
    <property type="project" value="TreeGrafter"/>
</dbReference>
<keyword evidence="12" id="KW-0807">Transducer</keyword>
<dbReference type="Proteomes" id="UP000288216">
    <property type="component" value="Unassembled WGS sequence"/>
</dbReference>
<keyword evidence="5 16" id="KW-0812">Transmembrane</keyword>
<organism evidence="18 19">
    <name type="scientific">Scyliorhinus torazame</name>
    <name type="common">Cloudy catshark</name>
    <name type="synonym">Catulus torazame</name>
    <dbReference type="NCBI Taxonomy" id="75743"/>
    <lineage>
        <taxon>Eukaryota</taxon>
        <taxon>Metazoa</taxon>
        <taxon>Chordata</taxon>
        <taxon>Craniata</taxon>
        <taxon>Vertebrata</taxon>
        <taxon>Chondrichthyes</taxon>
        <taxon>Elasmobranchii</taxon>
        <taxon>Galeomorphii</taxon>
        <taxon>Galeoidea</taxon>
        <taxon>Carcharhiniformes</taxon>
        <taxon>Scyliorhinidae</taxon>
        <taxon>Scyliorhinus</taxon>
    </lineage>
</organism>
<accession>A0A401NHU5</accession>
<evidence type="ECO:0000313" key="19">
    <source>
        <dbReference type="Proteomes" id="UP000288216"/>
    </source>
</evidence>
<feature type="transmembrane region" description="Helical" evidence="16">
    <location>
        <begin position="40"/>
        <end position="65"/>
    </location>
</feature>
<keyword evidence="6 16" id="KW-1133">Transmembrane helix</keyword>
<keyword evidence="10" id="KW-0675">Receptor</keyword>
<gene>
    <name evidence="18" type="ORF">scyTo_0011138</name>
</gene>
<feature type="transmembrane region" description="Helical" evidence="16">
    <location>
        <begin position="204"/>
        <end position="228"/>
    </location>
</feature>
<evidence type="ECO:0000256" key="14">
    <source>
        <dbReference type="ARBA" id="ARBA00033115"/>
    </source>
</evidence>
<dbReference type="EMBL" id="BFAA01004964">
    <property type="protein sequence ID" value="GCB60445.1"/>
    <property type="molecule type" value="Genomic_DNA"/>
</dbReference>
<name>A0A401NHU5_SCYTO</name>
<evidence type="ECO:0000256" key="15">
    <source>
        <dbReference type="SAM" id="MobiDB-lite"/>
    </source>
</evidence>